<dbReference type="PANTHER" id="PTHR47297">
    <property type="match status" value="1"/>
</dbReference>
<dbReference type="OrthoDB" id="9796485at2"/>
<dbReference type="InterPro" id="IPR036380">
    <property type="entry name" value="Isochorismatase-like_sf"/>
</dbReference>
<organism evidence="2 3">
    <name type="scientific">Bellilinea caldifistulae</name>
    <dbReference type="NCBI Taxonomy" id="360411"/>
    <lineage>
        <taxon>Bacteria</taxon>
        <taxon>Bacillati</taxon>
        <taxon>Chloroflexota</taxon>
        <taxon>Anaerolineae</taxon>
        <taxon>Anaerolineales</taxon>
        <taxon>Anaerolineaceae</taxon>
        <taxon>Bellilinea</taxon>
    </lineage>
</organism>
<dbReference type="InterPro" id="IPR044717">
    <property type="entry name" value="NIC1"/>
</dbReference>
<dbReference type="AlphaFoldDB" id="A0A0N8GMI0"/>
<feature type="domain" description="Isochorismatase-like" evidence="1">
    <location>
        <begin position="39"/>
        <end position="198"/>
    </location>
</feature>
<comment type="caution">
    <text evidence="2">The sequence shown here is derived from an EMBL/GenBank/DDBJ whole genome shotgun (WGS) entry which is preliminary data.</text>
</comment>
<evidence type="ECO:0000259" key="1">
    <source>
        <dbReference type="Pfam" id="PF00857"/>
    </source>
</evidence>
<keyword evidence="3" id="KW-1185">Reference proteome</keyword>
<evidence type="ECO:0000313" key="2">
    <source>
        <dbReference type="EMBL" id="KPL75354.1"/>
    </source>
</evidence>
<sequence>MSDLLSTRSQAFVDFIEKWLSERPVLPMAHAAPHPERVAILSVDMIEGFCHIGPLASPRIAAIVQPIVELFSKGWQHGIRHILLSQDAHEPDAVEFGSWPPHCVRGTPEAETVAAFKALPFFDQMVILEKNSIHSGLNTDLNRWLEDHPLVDTFIVVGDCTDLCTYQLAMHLRLDANARQRHRRIIVPANAVETYHRSLETAQEQGGLPHDGDLLHAIFLYHMALNGIEVVARID</sequence>
<evidence type="ECO:0000313" key="3">
    <source>
        <dbReference type="Proteomes" id="UP000050514"/>
    </source>
</evidence>
<dbReference type="EMBL" id="LGHJ01000014">
    <property type="protein sequence ID" value="KPL75354.1"/>
    <property type="molecule type" value="Genomic_DNA"/>
</dbReference>
<dbReference type="CDD" id="cd00431">
    <property type="entry name" value="cysteine_hydrolases"/>
    <property type="match status" value="1"/>
</dbReference>
<dbReference type="STRING" id="360411.AC812_08680"/>
<dbReference type="RefSeq" id="WP_061913930.1">
    <property type="nucleotide sequence ID" value="NZ_DF967971.1"/>
</dbReference>
<name>A0A0N8GMI0_9CHLR</name>
<dbReference type="Gene3D" id="3.40.50.850">
    <property type="entry name" value="Isochorismatase-like"/>
    <property type="match status" value="1"/>
</dbReference>
<protein>
    <submittedName>
        <fullName evidence="2">Nicotinamidase</fullName>
    </submittedName>
</protein>
<accession>A0A0N8GMI0</accession>
<dbReference type="SUPFAM" id="SSF52499">
    <property type="entry name" value="Isochorismatase-like hydrolases"/>
    <property type="match status" value="1"/>
</dbReference>
<reference evidence="2 3" key="1">
    <citation type="submission" date="2015-07" db="EMBL/GenBank/DDBJ databases">
        <title>Draft genome of Bellilinea caldifistulae DSM 17877.</title>
        <authorList>
            <person name="Hemp J."/>
            <person name="Ward L.M."/>
            <person name="Pace L.A."/>
            <person name="Fischer W.W."/>
        </authorList>
    </citation>
    <scope>NUCLEOTIDE SEQUENCE [LARGE SCALE GENOMIC DNA]</scope>
    <source>
        <strain evidence="2 3">GOMI-1</strain>
    </source>
</reference>
<dbReference type="Proteomes" id="UP000050514">
    <property type="component" value="Unassembled WGS sequence"/>
</dbReference>
<proteinExistence type="predicted"/>
<dbReference type="InterPro" id="IPR000868">
    <property type="entry name" value="Isochorismatase-like_dom"/>
</dbReference>
<dbReference type="Pfam" id="PF00857">
    <property type="entry name" value="Isochorismatase"/>
    <property type="match status" value="1"/>
</dbReference>
<gene>
    <name evidence="2" type="ORF">AC812_08680</name>
</gene>
<dbReference type="GO" id="GO:0008936">
    <property type="term" value="F:nicotinamidase activity"/>
    <property type="evidence" value="ECO:0007669"/>
    <property type="project" value="InterPro"/>
</dbReference>
<dbReference type="PATRIC" id="fig|360411.5.peg.2894"/>
<dbReference type="PANTHER" id="PTHR47297:SF2">
    <property type="entry name" value="OS02G0606800 PROTEIN"/>
    <property type="match status" value="1"/>
</dbReference>
<dbReference type="GO" id="GO:0019365">
    <property type="term" value="P:pyridine nucleotide salvage"/>
    <property type="evidence" value="ECO:0007669"/>
    <property type="project" value="InterPro"/>
</dbReference>